<accession>A0A8K0Y0F5</accession>
<proteinExistence type="inferred from homology"/>
<dbReference type="PANTHER" id="PTHR42953:SF3">
    <property type="entry name" value="HIGH-AFFINITY ZINC UPTAKE SYSTEM PROTEIN ZNUA"/>
    <property type="match status" value="1"/>
</dbReference>
<keyword evidence="9" id="KW-1185">Reference proteome</keyword>
<organism evidence="8 9">
    <name type="scientific">Szabonella alba</name>
    <dbReference type="NCBI Taxonomy" id="2804194"/>
    <lineage>
        <taxon>Bacteria</taxon>
        <taxon>Pseudomonadati</taxon>
        <taxon>Pseudomonadota</taxon>
        <taxon>Alphaproteobacteria</taxon>
        <taxon>Rhodobacterales</taxon>
        <taxon>Paracoccaceae</taxon>
        <taxon>Szabonella</taxon>
    </lineage>
</organism>
<dbReference type="PANTHER" id="PTHR42953">
    <property type="entry name" value="HIGH-AFFINITY ZINC UPTAKE SYSTEM PROTEIN ZNUA-RELATED"/>
    <property type="match status" value="1"/>
</dbReference>
<keyword evidence="5" id="KW-0864">Zinc transport</keyword>
<dbReference type="Gene3D" id="3.40.50.1980">
    <property type="entry name" value="Nitrogenase molybdenum iron protein domain"/>
    <property type="match status" value="3"/>
</dbReference>
<feature type="chain" id="PRO_5035480676" description="High-affinity zinc uptake system protein ZnuA" evidence="7">
    <location>
        <begin position="21"/>
        <end position="352"/>
    </location>
</feature>
<dbReference type="GO" id="GO:0006829">
    <property type="term" value="P:zinc ion transport"/>
    <property type="evidence" value="ECO:0007669"/>
    <property type="project" value="UniProtKB-KW"/>
</dbReference>
<keyword evidence="5" id="KW-0862">Zinc</keyword>
<dbReference type="Pfam" id="PF01297">
    <property type="entry name" value="ZnuA"/>
    <property type="match status" value="1"/>
</dbReference>
<feature type="compositionally biased region" description="Basic and acidic residues" evidence="6">
    <location>
        <begin position="120"/>
        <end position="185"/>
    </location>
</feature>
<dbReference type="InterPro" id="IPR050492">
    <property type="entry name" value="Bact_metal-bind_prot9"/>
</dbReference>
<evidence type="ECO:0000256" key="4">
    <source>
        <dbReference type="ARBA" id="ARBA00022729"/>
    </source>
</evidence>
<feature type="region of interest" description="Disordered" evidence="6">
    <location>
        <begin position="116"/>
        <end position="185"/>
    </location>
</feature>
<comment type="caution">
    <text evidence="8">The sequence shown here is derived from an EMBL/GenBank/DDBJ whole genome shotgun (WGS) entry which is preliminary data.</text>
</comment>
<evidence type="ECO:0000313" key="9">
    <source>
        <dbReference type="Proteomes" id="UP000648908"/>
    </source>
</evidence>
<dbReference type="Proteomes" id="UP000648908">
    <property type="component" value="Unassembled WGS sequence"/>
</dbReference>
<comment type="similarity">
    <text evidence="1">Belongs to the bacterial solute-binding protein 9 family.</text>
</comment>
<evidence type="ECO:0000256" key="5">
    <source>
        <dbReference type="ARBA" id="ARBA00022906"/>
    </source>
</evidence>
<dbReference type="RefSeq" id="WP_202689126.1">
    <property type="nucleotide sequence ID" value="NZ_JAESVN010000005.1"/>
</dbReference>
<dbReference type="EMBL" id="JAESVN010000005">
    <property type="protein sequence ID" value="MBL4918135.1"/>
    <property type="molecule type" value="Genomic_DNA"/>
</dbReference>
<dbReference type="AlphaFoldDB" id="A0A8K0Y0F5"/>
<evidence type="ECO:0000256" key="2">
    <source>
        <dbReference type="ARBA" id="ARBA00015915"/>
    </source>
</evidence>
<gene>
    <name evidence="8" type="ORF">JL811_12980</name>
</gene>
<keyword evidence="4 7" id="KW-0732">Signal</keyword>
<evidence type="ECO:0000256" key="6">
    <source>
        <dbReference type="SAM" id="MobiDB-lite"/>
    </source>
</evidence>
<evidence type="ECO:0000256" key="1">
    <source>
        <dbReference type="ARBA" id="ARBA00011028"/>
    </source>
</evidence>
<keyword evidence="5" id="KW-0406">Ion transport</keyword>
<dbReference type="InterPro" id="IPR006127">
    <property type="entry name" value="ZnuA-like"/>
</dbReference>
<dbReference type="GO" id="GO:0046872">
    <property type="term" value="F:metal ion binding"/>
    <property type="evidence" value="ECO:0007669"/>
    <property type="project" value="InterPro"/>
</dbReference>
<dbReference type="SUPFAM" id="SSF53807">
    <property type="entry name" value="Helical backbone' metal receptor"/>
    <property type="match status" value="1"/>
</dbReference>
<evidence type="ECO:0000256" key="3">
    <source>
        <dbReference type="ARBA" id="ARBA00022448"/>
    </source>
</evidence>
<reference evidence="8" key="1">
    <citation type="submission" date="2021-01" db="EMBL/GenBank/DDBJ databases">
        <title>Tabrizicola alba sp. nov. a motile alkaliphilic bacterium isolated from a soda lake.</title>
        <authorList>
            <person name="Szuroczki S."/>
            <person name="Abbaszade G."/>
            <person name="Schumann P."/>
            <person name="Toth E."/>
        </authorList>
    </citation>
    <scope>NUCLEOTIDE SEQUENCE</scope>
    <source>
        <strain evidence="8">DMG-N-6</strain>
    </source>
</reference>
<name>A0A8K0Y0F5_9RHOB</name>
<protein>
    <recommendedName>
        <fullName evidence="2">High-affinity zinc uptake system protein ZnuA</fullName>
    </recommendedName>
</protein>
<evidence type="ECO:0000256" key="7">
    <source>
        <dbReference type="SAM" id="SignalP"/>
    </source>
</evidence>
<evidence type="ECO:0000313" key="8">
    <source>
        <dbReference type="EMBL" id="MBL4918135.1"/>
    </source>
</evidence>
<sequence>MRYTIALSLASLLTSTAALAEVPRVVTDVPPVHSLVAMVLGDLGEPGLVMDRGGNAHDLQLRPSQAAMIAEAQLAIWAGAAMAPWMDRALTGLGADVPRLTLLETEGTRLRDFGAAQDAEPGHDGHDHGEHDHDAEHEGHDHDHAHDDHDHDHAGEPGHDHDHAHEDHAGHDHSGHSHDGIDPHAWLDPHNAGHWLGLIAAELSRLDPDNAATYAANATAGADRIATLEAEIAATLAPVQDRPFVVFHDAYGYFAHEFGLNVAGAVRLGDASSPGAARLRELRAGLEGGFALCAFPEAGHDPALLEQMAEGTGVRIGGLLDPAGAALTPGPMLYEDLMRGLATTITDCLTRG</sequence>
<keyword evidence="3" id="KW-0813">Transport</keyword>
<feature type="signal peptide" evidence="7">
    <location>
        <begin position="1"/>
        <end position="20"/>
    </location>
</feature>